<proteinExistence type="predicted"/>
<keyword evidence="4" id="KW-1185">Reference proteome</keyword>
<name>A0A151GC48_DRECN</name>
<reference evidence="3 4" key="1">
    <citation type="journal article" date="2016" name="Sci. Rep.">
        <title>Insights into Adaptations to a Near-Obligate Nematode Endoparasitic Lifestyle from the Finished Genome of Drechmeria coniospora.</title>
        <authorList>
            <person name="Zhang L."/>
            <person name="Zhou Z."/>
            <person name="Guo Q."/>
            <person name="Fokkens L."/>
            <person name="Miskei M."/>
            <person name="Pocsi I."/>
            <person name="Zhang W."/>
            <person name="Chen M."/>
            <person name="Wang L."/>
            <person name="Sun Y."/>
            <person name="Donzelli B.G."/>
            <person name="Gibson D.M."/>
            <person name="Nelson D.R."/>
            <person name="Luo J.G."/>
            <person name="Rep M."/>
            <person name="Liu H."/>
            <person name="Yang S."/>
            <person name="Wang J."/>
            <person name="Krasnoff S.B."/>
            <person name="Xu Y."/>
            <person name="Molnar I."/>
            <person name="Lin M."/>
        </authorList>
    </citation>
    <scope>NUCLEOTIDE SEQUENCE [LARGE SCALE GENOMIC DNA]</scope>
    <source>
        <strain evidence="3 4">ARSEF 6962</strain>
    </source>
</reference>
<keyword evidence="2" id="KW-0812">Transmembrane</keyword>
<keyword evidence="2" id="KW-0472">Membrane</keyword>
<dbReference type="GeneID" id="63719273"/>
<evidence type="ECO:0000256" key="1">
    <source>
        <dbReference type="SAM" id="MobiDB-lite"/>
    </source>
</evidence>
<comment type="caution">
    <text evidence="3">The sequence shown here is derived from an EMBL/GenBank/DDBJ whole genome shotgun (WGS) entry which is preliminary data.</text>
</comment>
<accession>A0A151GC48</accession>
<evidence type="ECO:0000256" key="2">
    <source>
        <dbReference type="SAM" id="Phobius"/>
    </source>
</evidence>
<organism evidence="3 4">
    <name type="scientific">Drechmeria coniospora</name>
    <name type="common">Nematophagous fungus</name>
    <name type="synonym">Meria coniospora</name>
    <dbReference type="NCBI Taxonomy" id="98403"/>
    <lineage>
        <taxon>Eukaryota</taxon>
        <taxon>Fungi</taxon>
        <taxon>Dikarya</taxon>
        <taxon>Ascomycota</taxon>
        <taxon>Pezizomycotina</taxon>
        <taxon>Sordariomycetes</taxon>
        <taxon>Hypocreomycetidae</taxon>
        <taxon>Hypocreales</taxon>
        <taxon>Ophiocordycipitaceae</taxon>
        <taxon>Drechmeria</taxon>
    </lineage>
</organism>
<protein>
    <submittedName>
        <fullName evidence="3">Uncharacterized protein</fullName>
    </submittedName>
</protein>
<dbReference type="RefSeq" id="XP_040654022.1">
    <property type="nucleotide sequence ID" value="XM_040803918.1"/>
</dbReference>
<gene>
    <name evidence="3" type="ORF">DCS_06630</name>
</gene>
<feature type="transmembrane region" description="Helical" evidence="2">
    <location>
        <begin position="41"/>
        <end position="61"/>
    </location>
</feature>
<evidence type="ECO:0000313" key="4">
    <source>
        <dbReference type="Proteomes" id="UP000076580"/>
    </source>
</evidence>
<feature type="compositionally biased region" description="Basic and acidic residues" evidence="1">
    <location>
        <begin position="11"/>
        <end position="20"/>
    </location>
</feature>
<dbReference type="InParanoid" id="A0A151GC48"/>
<dbReference type="EMBL" id="LAYC01000003">
    <property type="protein sequence ID" value="KYK54670.1"/>
    <property type="molecule type" value="Genomic_DNA"/>
</dbReference>
<evidence type="ECO:0000313" key="3">
    <source>
        <dbReference type="EMBL" id="KYK54670.1"/>
    </source>
</evidence>
<sequence length="87" mass="9665">MVGGSESGSAHGDERADAPHENGAVPRPCWGPSRLPMSYPVFPTMVLHAAANAAVLLRLLWWQEFRDSYVDLHVYTYSHVPDNWTGD</sequence>
<keyword evidence="2" id="KW-1133">Transmembrane helix</keyword>
<feature type="region of interest" description="Disordered" evidence="1">
    <location>
        <begin position="1"/>
        <end position="27"/>
    </location>
</feature>
<dbReference type="Proteomes" id="UP000076580">
    <property type="component" value="Chromosome 03"/>
</dbReference>
<dbReference type="AlphaFoldDB" id="A0A151GC48"/>